<keyword evidence="8 12" id="KW-0067">ATP-binding</keyword>
<evidence type="ECO:0000313" key="16">
    <source>
        <dbReference type="Proteomes" id="UP000008718"/>
    </source>
</evidence>
<dbReference type="GO" id="GO:0006302">
    <property type="term" value="P:double-strand break repair"/>
    <property type="evidence" value="ECO:0007669"/>
    <property type="project" value="InterPro"/>
</dbReference>
<evidence type="ECO:0000259" key="14">
    <source>
        <dbReference type="PROSITE" id="PS51194"/>
    </source>
</evidence>
<evidence type="ECO:0000256" key="5">
    <source>
        <dbReference type="ARBA" id="ARBA00022801"/>
    </source>
</evidence>
<dbReference type="CDD" id="cd17929">
    <property type="entry name" value="DEXHc_priA"/>
    <property type="match status" value="1"/>
</dbReference>
<feature type="binding site" evidence="12">
    <location>
        <position position="525"/>
    </location>
    <ligand>
        <name>Zn(2+)</name>
        <dbReference type="ChEBI" id="CHEBI:29105"/>
        <label>1</label>
    </ligand>
</feature>
<dbReference type="GO" id="GO:0043138">
    <property type="term" value="F:3'-5' DNA helicase activity"/>
    <property type="evidence" value="ECO:0007669"/>
    <property type="project" value="UniProtKB-EC"/>
</dbReference>
<evidence type="ECO:0000256" key="6">
    <source>
        <dbReference type="ARBA" id="ARBA00022806"/>
    </source>
</evidence>
<dbReference type="HOGENOM" id="CLU_013353_3_1_10"/>
<dbReference type="Gene3D" id="3.40.1440.60">
    <property type="entry name" value="PriA, 3(prime) DNA-binding domain"/>
    <property type="match status" value="1"/>
</dbReference>
<dbReference type="PROSITE" id="PS51194">
    <property type="entry name" value="HELICASE_CTER"/>
    <property type="match status" value="1"/>
</dbReference>
<feature type="binding site" evidence="12">
    <location>
        <position position="568"/>
    </location>
    <ligand>
        <name>Zn(2+)</name>
        <dbReference type="ChEBI" id="CHEBI:29105"/>
        <label>1</label>
    </ligand>
</feature>
<keyword evidence="4 12" id="KW-0547">Nucleotide-binding</keyword>
<comment type="catalytic activity">
    <reaction evidence="12">
        <text>Couples ATP hydrolysis with the unwinding of duplex DNA by translocating in the 3'-5' direction.</text>
        <dbReference type="EC" id="5.6.2.4"/>
    </reaction>
</comment>
<evidence type="ECO:0000313" key="15">
    <source>
        <dbReference type="EMBL" id="ADQ80031.1"/>
    </source>
</evidence>
<accession>E4T5N7</accession>
<evidence type="ECO:0000259" key="13">
    <source>
        <dbReference type="PROSITE" id="PS51192"/>
    </source>
</evidence>
<dbReference type="InterPro" id="IPR014001">
    <property type="entry name" value="Helicase_ATP-bd"/>
</dbReference>
<dbReference type="SUPFAM" id="SSF52540">
    <property type="entry name" value="P-loop containing nucleoside triphosphate hydrolases"/>
    <property type="match status" value="2"/>
</dbReference>
<evidence type="ECO:0000256" key="10">
    <source>
        <dbReference type="ARBA" id="ARBA00023235"/>
    </source>
</evidence>
<dbReference type="Pfam" id="PF17764">
    <property type="entry name" value="PriA_3primeBD"/>
    <property type="match status" value="1"/>
</dbReference>
<dbReference type="InterPro" id="IPR041236">
    <property type="entry name" value="PriA_C"/>
</dbReference>
<dbReference type="InterPro" id="IPR027417">
    <property type="entry name" value="P-loop_NTPase"/>
</dbReference>
<proteinExistence type="inferred from homology"/>
<feature type="domain" description="Helicase ATP-binding" evidence="13">
    <location>
        <begin position="294"/>
        <end position="462"/>
    </location>
</feature>
<keyword evidence="1 12" id="KW-0639">Primosome</keyword>
<dbReference type="Gene3D" id="3.40.50.300">
    <property type="entry name" value="P-loop containing nucleotide triphosphate hydrolases"/>
    <property type="match status" value="2"/>
</dbReference>
<dbReference type="GO" id="GO:0003677">
    <property type="term" value="F:DNA binding"/>
    <property type="evidence" value="ECO:0007669"/>
    <property type="project" value="UniProtKB-UniRule"/>
</dbReference>
<feature type="binding site" evidence="12">
    <location>
        <position position="565"/>
    </location>
    <ligand>
        <name>Zn(2+)</name>
        <dbReference type="ChEBI" id="CHEBI:29105"/>
        <label>1</label>
    </ligand>
</feature>
<comment type="similarity">
    <text evidence="12">Belongs to the helicase family. PriA subfamily.</text>
</comment>
<dbReference type="PROSITE" id="PS51192">
    <property type="entry name" value="HELICASE_ATP_BIND_1"/>
    <property type="match status" value="1"/>
</dbReference>
<evidence type="ECO:0000256" key="11">
    <source>
        <dbReference type="ARBA" id="ARBA00048988"/>
    </source>
</evidence>
<evidence type="ECO:0000256" key="8">
    <source>
        <dbReference type="ARBA" id="ARBA00022840"/>
    </source>
</evidence>
<dbReference type="GO" id="GO:0005524">
    <property type="term" value="F:ATP binding"/>
    <property type="evidence" value="ECO:0007669"/>
    <property type="project" value="UniProtKB-UniRule"/>
</dbReference>
<dbReference type="NCBIfam" id="TIGR00595">
    <property type="entry name" value="priA"/>
    <property type="match status" value="1"/>
</dbReference>
<evidence type="ECO:0000256" key="2">
    <source>
        <dbReference type="ARBA" id="ARBA00022705"/>
    </source>
</evidence>
<dbReference type="GO" id="GO:0006269">
    <property type="term" value="P:DNA replication, synthesis of primer"/>
    <property type="evidence" value="ECO:0007669"/>
    <property type="project" value="UniProtKB-KW"/>
</dbReference>
<keyword evidence="2 12" id="KW-0235">DNA replication</keyword>
<keyword evidence="5 12" id="KW-0378">Hydrolase</keyword>
<dbReference type="SMART" id="SM00487">
    <property type="entry name" value="DEXDc"/>
    <property type="match status" value="1"/>
</dbReference>
<keyword evidence="10 12" id="KW-0413">Isomerase</keyword>
<feature type="domain" description="Helicase C-terminal" evidence="14">
    <location>
        <begin position="560"/>
        <end position="715"/>
    </location>
</feature>
<dbReference type="GO" id="GO:0016887">
    <property type="term" value="F:ATP hydrolysis activity"/>
    <property type="evidence" value="ECO:0007669"/>
    <property type="project" value="RHEA"/>
</dbReference>
<feature type="binding site" evidence="12">
    <location>
        <position position="555"/>
    </location>
    <ligand>
        <name>Zn(2+)</name>
        <dbReference type="ChEBI" id="CHEBI:29105"/>
        <label>2</label>
    </ligand>
</feature>
<feature type="binding site" evidence="12">
    <location>
        <position position="534"/>
    </location>
    <ligand>
        <name>Zn(2+)</name>
        <dbReference type="ChEBI" id="CHEBI:29105"/>
        <label>2</label>
    </ligand>
</feature>
<dbReference type="SMART" id="SM00490">
    <property type="entry name" value="HELICc"/>
    <property type="match status" value="1"/>
</dbReference>
<dbReference type="GO" id="GO:0008270">
    <property type="term" value="F:zinc ion binding"/>
    <property type="evidence" value="ECO:0007669"/>
    <property type="project" value="UniProtKB-UniRule"/>
</dbReference>
<sequence length="819" mass="93183">MKYVDVILPLPLPNTFTYSVPEEWADSVRIGMRVVVPFGKKKMYTAVVYLVHTVMPTVYEAKDIVCLLDNAPILRRPQMKFWEWISSYYQAFLGDVYQAAVPAGLKLESETRVCINPDYEAETVLSEKEEKVLMALSDGKPTTVLELNKVTEMRDVMPTLKALLDKGAVEISEELTDKFRVKTDTFVRMSAEAMQEDNLRKIFDDLGRAKKQLDVLMMYIDLSKCLIPAKYREVSRKELMEKSGASAAVLAGLVERGVLETYLKEIGRLDISDVSTSAVYPLNEFQQVAIKEIEKQFIEKPVVLLHGVTSSGKTEIYIHLINKVLAEGKQVLYLVPEIALTTQLTTRLKRVFGKRLGVYHSKFSDAERVEIWNNVLNDKTYDVIIGVRSSIFLPFRQLGLIIVDEEHESSYKQYDPAPRYHARNAAIVLASMHAAKTLLGTATPAIETYQNAQTGKFGLVELSQRHEDMAMPEILVVDTKEAYRKKQMESHFTDTLLERIAKALQNKEQVILFQNRRGYAPYIECKACAYVPHCKNCDVSLTVHKAFNTLTCHYCGYTEPIPNICPACKMPGTLSTKGFGTEKIEDEIKQIFPDARVSRMDLDTTRSKKSYEKIISDFEQHKVDILIGTQMVSKGLDFERVSLVGILNADNMLNFPDFRAHERAFQLMAQVSGRAGRKNKRGTVILQTSSPEHPIIGQVIRNDYQAMFATQCDERKLFKYPPYFRIIQIVLRHRDSIILNQAAARMAVDLRAVFNNRVLGPNVPAVSRIQNMYIKHILLKFEVEASAEKAKDILRQVTTNLQSEPKFKSLWINLDVDPM</sequence>
<gene>
    <name evidence="12" type="primary">priA</name>
    <name evidence="15" type="ordered locus">Palpr_1892</name>
</gene>
<dbReference type="PANTHER" id="PTHR30580">
    <property type="entry name" value="PRIMOSOMAL PROTEIN N"/>
    <property type="match status" value="1"/>
</dbReference>
<feature type="binding site" evidence="12">
    <location>
        <position position="552"/>
    </location>
    <ligand>
        <name>Zn(2+)</name>
        <dbReference type="ChEBI" id="CHEBI:29105"/>
        <label>2</label>
    </ligand>
</feature>
<dbReference type="InterPro" id="IPR005259">
    <property type="entry name" value="PriA"/>
</dbReference>
<dbReference type="eggNOG" id="COG1198">
    <property type="taxonomic scope" value="Bacteria"/>
</dbReference>
<dbReference type="HAMAP" id="MF_00983">
    <property type="entry name" value="PriA"/>
    <property type="match status" value="1"/>
</dbReference>
<feature type="binding site" evidence="12">
    <location>
        <position position="528"/>
    </location>
    <ligand>
        <name>Zn(2+)</name>
        <dbReference type="ChEBI" id="CHEBI:29105"/>
        <label>1</label>
    </ligand>
</feature>
<dbReference type="STRING" id="694427.Palpr_1892"/>
<protein>
    <recommendedName>
        <fullName evidence="12">Replication restart protein PriA</fullName>
    </recommendedName>
    <alternativeName>
        <fullName evidence="12">ATP-dependent DNA helicase PriA</fullName>
        <ecNumber evidence="12">5.6.2.4</ecNumber>
    </alternativeName>
    <alternativeName>
        <fullName evidence="12">DNA 3'-5' helicase PriA</fullName>
    </alternativeName>
</protein>
<dbReference type="AlphaFoldDB" id="E4T5N7"/>
<dbReference type="Pfam" id="PF00270">
    <property type="entry name" value="DEAD"/>
    <property type="match status" value="1"/>
</dbReference>
<dbReference type="InterPro" id="IPR040498">
    <property type="entry name" value="PriA_CRR"/>
</dbReference>
<dbReference type="FunFam" id="3.40.1440.60:FF:000001">
    <property type="entry name" value="Primosomal protein N"/>
    <property type="match status" value="1"/>
</dbReference>
<feature type="binding site" evidence="12">
    <location>
        <position position="537"/>
    </location>
    <ligand>
        <name>Zn(2+)</name>
        <dbReference type="ChEBI" id="CHEBI:29105"/>
        <label>2</label>
    </ligand>
</feature>
<keyword evidence="7 12" id="KW-0862">Zinc</keyword>
<dbReference type="PANTHER" id="PTHR30580:SF0">
    <property type="entry name" value="PRIMOSOMAL PROTEIN N"/>
    <property type="match status" value="1"/>
</dbReference>
<keyword evidence="9 12" id="KW-0238">DNA-binding</keyword>
<organism evidence="15 16">
    <name type="scientific">Paludibacter propionicigenes (strain DSM 17365 / JCM 13257 / WB4)</name>
    <dbReference type="NCBI Taxonomy" id="694427"/>
    <lineage>
        <taxon>Bacteria</taxon>
        <taxon>Pseudomonadati</taxon>
        <taxon>Bacteroidota</taxon>
        <taxon>Bacteroidia</taxon>
        <taxon>Bacteroidales</taxon>
        <taxon>Paludibacteraceae</taxon>
        <taxon>Paludibacter</taxon>
    </lineage>
</organism>
<evidence type="ECO:0000256" key="7">
    <source>
        <dbReference type="ARBA" id="ARBA00022833"/>
    </source>
</evidence>
<dbReference type="RefSeq" id="WP_013445400.1">
    <property type="nucleotide sequence ID" value="NC_014734.1"/>
</dbReference>
<dbReference type="GO" id="GO:0006310">
    <property type="term" value="P:DNA recombination"/>
    <property type="evidence" value="ECO:0007669"/>
    <property type="project" value="InterPro"/>
</dbReference>
<dbReference type="Proteomes" id="UP000008718">
    <property type="component" value="Chromosome"/>
</dbReference>
<dbReference type="InterPro" id="IPR001650">
    <property type="entry name" value="Helicase_C-like"/>
</dbReference>
<dbReference type="EMBL" id="CP002345">
    <property type="protein sequence ID" value="ADQ80031.1"/>
    <property type="molecule type" value="Genomic_DNA"/>
</dbReference>
<dbReference type="GO" id="GO:1990077">
    <property type="term" value="C:primosome complex"/>
    <property type="evidence" value="ECO:0007669"/>
    <property type="project" value="UniProtKB-UniRule"/>
</dbReference>
<comment type="subunit">
    <text evidence="12">Component of the replication restart primosome.</text>
</comment>
<evidence type="ECO:0000256" key="12">
    <source>
        <dbReference type="HAMAP-Rule" id="MF_00983"/>
    </source>
</evidence>
<reference evidence="15 16" key="2">
    <citation type="journal article" date="2011" name="Stand. Genomic Sci.">
        <title>Complete genome sequence of Paludibacter propionicigenes type strain (WB4).</title>
        <authorList>
            <person name="Gronow S."/>
            <person name="Munk C."/>
            <person name="Lapidus A."/>
            <person name="Nolan M."/>
            <person name="Lucas S."/>
            <person name="Hammon N."/>
            <person name="Deshpande S."/>
            <person name="Cheng J.F."/>
            <person name="Tapia R."/>
            <person name="Han C."/>
            <person name="Goodwin L."/>
            <person name="Pitluck S."/>
            <person name="Liolios K."/>
            <person name="Ivanova N."/>
            <person name="Mavromatis K."/>
            <person name="Mikhailova N."/>
            <person name="Pati A."/>
            <person name="Chen A."/>
            <person name="Palaniappan K."/>
            <person name="Land M."/>
            <person name="Hauser L."/>
            <person name="Chang Y.J."/>
            <person name="Jeffries C.D."/>
            <person name="Brambilla E."/>
            <person name="Rohde M."/>
            <person name="Goker M."/>
            <person name="Detter J.C."/>
            <person name="Woyke T."/>
            <person name="Bristow J."/>
            <person name="Eisen J.A."/>
            <person name="Markowitz V."/>
            <person name="Hugenholtz P."/>
            <person name="Kyrpides N.C."/>
            <person name="Klenk H.P."/>
        </authorList>
    </citation>
    <scope>NUCLEOTIDE SEQUENCE [LARGE SCALE GENOMIC DNA]</scope>
    <source>
        <strain evidence="16">DSM 17365 / JCM 13257 / WB4</strain>
    </source>
</reference>
<dbReference type="Pfam" id="PF18319">
    <property type="entry name" value="Zn_ribbon_PriA"/>
    <property type="match status" value="1"/>
</dbReference>
<evidence type="ECO:0000256" key="3">
    <source>
        <dbReference type="ARBA" id="ARBA00022723"/>
    </source>
</evidence>
<evidence type="ECO:0000256" key="9">
    <source>
        <dbReference type="ARBA" id="ARBA00023125"/>
    </source>
</evidence>
<dbReference type="InterPro" id="IPR041222">
    <property type="entry name" value="PriA_3primeBD"/>
</dbReference>
<comment type="catalytic activity">
    <reaction evidence="11 12">
        <text>ATP + H2O = ADP + phosphate + H(+)</text>
        <dbReference type="Rhea" id="RHEA:13065"/>
        <dbReference type="ChEBI" id="CHEBI:15377"/>
        <dbReference type="ChEBI" id="CHEBI:15378"/>
        <dbReference type="ChEBI" id="CHEBI:30616"/>
        <dbReference type="ChEBI" id="CHEBI:43474"/>
        <dbReference type="ChEBI" id="CHEBI:456216"/>
        <dbReference type="EC" id="5.6.2.4"/>
    </reaction>
</comment>
<keyword evidence="6 12" id="KW-0347">Helicase</keyword>
<dbReference type="InterPro" id="IPR042115">
    <property type="entry name" value="PriA_3primeBD_sf"/>
</dbReference>
<keyword evidence="16" id="KW-1185">Reference proteome</keyword>
<dbReference type="InterPro" id="IPR011545">
    <property type="entry name" value="DEAD/DEAH_box_helicase_dom"/>
</dbReference>
<comment type="cofactor">
    <cofactor evidence="12">
        <name>Zn(2+)</name>
        <dbReference type="ChEBI" id="CHEBI:29105"/>
    </cofactor>
    <text evidence="12">Binds 2 zinc ions per subunit.</text>
</comment>
<evidence type="ECO:0000256" key="1">
    <source>
        <dbReference type="ARBA" id="ARBA00022515"/>
    </source>
</evidence>
<dbReference type="CDD" id="cd18804">
    <property type="entry name" value="SF2_C_priA"/>
    <property type="match status" value="1"/>
</dbReference>
<keyword evidence="3 12" id="KW-0479">Metal-binding</keyword>
<dbReference type="GO" id="GO:0006270">
    <property type="term" value="P:DNA replication initiation"/>
    <property type="evidence" value="ECO:0007669"/>
    <property type="project" value="TreeGrafter"/>
</dbReference>
<dbReference type="Pfam" id="PF00271">
    <property type="entry name" value="Helicase_C"/>
    <property type="match status" value="1"/>
</dbReference>
<reference key="1">
    <citation type="submission" date="2010-11" db="EMBL/GenBank/DDBJ databases">
        <title>The complete genome of Paludibacter propionicigenes DSM 17365.</title>
        <authorList>
            <consortium name="US DOE Joint Genome Institute (JGI-PGF)"/>
            <person name="Lucas S."/>
            <person name="Copeland A."/>
            <person name="Lapidus A."/>
            <person name="Bruce D."/>
            <person name="Goodwin L."/>
            <person name="Pitluck S."/>
            <person name="Kyrpides N."/>
            <person name="Mavromatis K."/>
            <person name="Ivanova N."/>
            <person name="Munk A.C."/>
            <person name="Brettin T."/>
            <person name="Detter J.C."/>
            <person name="Han C."/>
            <person name="Tapia R."/>
            <person name="Land M."/>
            <person name="Hauser L."/>
            <person name="Markowitz V."/>
            <person name="Cheng J.-F."/>
            <person name="Hugenholtz P."/>
            <person name="Woyke T."/>
            <person name="Wu D."/>
            <person name="Gronow S."/>
            <person name="Wellnitz S."/>
            <person name="Brambilla E."/>
            <person name="Klenk H.-P."/>
            <person name="Eisen J.A."/>
        </authorList>
    </citation>
    <scope>NUCLEOTIDE SEQUENCE</scope>
    <source>
        <strain>WB4</strain>
    </source>
</reference>
<dbReference type="FunFam" id="3.40.50.300:FF:000489">
    <property type="entry name" value="Primosome assembly protein PriA"/>
    <property type="match status" value="1"/>
</dbReference>
<dbReference type="EC" id="5.6.2.4" evidence="12"/>
<comment type="function">
    <text evidence="12">Initiates the restart of stalled replication forks, which reloads the replicative helicase on sites other than the origin of replication. Recognizes and binds to abandoned replication forks and remodels them to uncover a helicase loading site. Promotes assembly of the primosome at these replication forks.</text>
</comment>
<dbReference type="KEGG" id="ppn:Palpr_1892"/>
<evidence type="ECO:0000256" key="4">
    <source>
        <dbReference type="ARBA" id="ARBA00022741"/>
    </source>
</evidence>
<name>E4T5N7_PALPW</name>
<dbReference type="Pfam" id="PF18074">
    <property type="entry name" value="PriA_C"/>
    <property type="match status" value="1"/>
</dbReference>